<keyword evidence="1" id="KW-0175">Coiled coil</keyword>
<dbReference type="InParanoid" id="A0A0G4EMK3"/>
<organism evidence="2 3">
    <name type="scientific">Vitrella brassicaformis (strain CCMP3155)</name>
    <dbReference type="NCBI Taxonomy" id="1169540"/>
    <lineage>
        <taxon>Eukaryota</taxon>
        <taxon>Sar</taxon>
        <taxon>Alveolata</taxon>
        <taxon>Colpodellida</taxon>
        <taxon>Vitrellaceae</taxon>
        <taxon>Vitrella</taxon>
    </lineage>
</organism>
<gene>
    <name evidence="2" type="ORF">Vbra_7815</name>
</gene>
<reference evidence="2 3" key="1">
    <citation type="submission" date="2014-11" db="EMBL/GenBank/DDBJ databases">
        <authorList>
            <person name="Zhu J."/>
            <person name="Qi W."/>
            <person name="Song R."/>
        </authorList>
    </citation>
    <scope>NUCLEOTIDE SEQUENCE [LARGE SCALE GENOMIC DNA]</scope>
</reference>
<feature type="coiled-coil region" evidence="1">
    <location>
        <begin position="638"/>
        <end position="665"/>
    </location>
</feature>
<keyword evidence="3" id="KW-1185">Reference proteome</keyword>
<dbReference type="VEuPathDB" id="CryptoDB:Vbra_7815"/>
<dbReference type="Proteomes" id="UP000041254">
    <property type="component" value="Unassembled WGS sequence"/>
</dbReference>
<feature type="coiled-coil region" evidence="1">
    <location>
        <begin position="494"/>
        <end position="521"/>
    </location>
</feature>
<evidence type="ECO:0000313" key="3">
    <source>
        <dbReference type="Proteomes" id="UP000041254"/>
    </source>
</evidence>
<accession>A0A0G4EMK3</accession>
<dbReference type="EMBL" id="CDMY01000261">
    <property type="protein sequence ID" value="CEL98038.1"/>
    <property type="molecule type" value="Genomic_DNA"/>
</dbReference>
<sequence length="670" mass="74423">MSSTSSLADLTSSCLGLVQQLPELHPRLCGSPAHRLALTVLRRLEAKLPLVDKVVEIDAEGSQGAPSSSLSVFVSAIEESLRNVRLLLLAFLEVFARVRQSIGEQCSASAPEPEAPTERQALLDALPVKRELQSCLIGLRRLAGQLQWAVRSIGALDHYTVSESPPLKPAEVLRGLDPENYFCSGALQQIWRTYFRGQWRVSVTAVIDAIDTHVGTLHQQRRTKCQSWLEHSATDGRVDIVSIARLLDTALTGVWQGVLVMTQPELLKASDMMQALQIDTSSGAVAVGTVADLLDRKAAIRRSVVIPGGSLAAMSSKPRLLSSLHLLGAAAFADVPDSGGLVVEFAEGCDVVAEVLRGGGDGPLVKALMGEGMEGPPGVPSESIRELLQTHVKAAYPCPTPQELHRHLQELYGRRGMEAVSLLEELQHLHRTQQRCIRDRLVLCGDHLHSPSWASYQKALKQQEISDQLVHLRKKALLRHESEAGASREAVSHIRVLLHEVEAAEEASEQLRSKLVAEEQQWILKEQRFHFERMSAEAALQHEAVLIGTEIHMLTRRRLQLNRDLHTVEHRLLDLERLFATERAVLRAYDQQLTSSVSEKEALVCSLNKAVLRSREEARLAEAKTREKETLLAELLSFESLSETKQQLQSQVTQLENRLDQMQRKLRQHR</sequence>
<dbReference type="AlphaFoldDB" id="A0A0G4EMK3"/>
<evidence type="ECO:0000313" key="2">
    <source>
        <dbReference type="EMBL" id="CEL98038.1"/>
    </source>
</evidence>
<proteinExistence type="predicted"/>
<name>A0A0G4EMK3_VITBC</name>
<protein>
    <submittedName>
        <fullName evidence="2">Uncharacterized protein</fullName>
    </submittedName>
</protein>
<evidence type="ECO:0000256" key="1">
    <source>
        <dbReference type="SAM" id="Coils"/>
    </source>
</evidence>